<dbReference type="EnsemblPlants" id="AES77403">
    <property type="protein sequence ID" value="AES77403"/>
    <property type="gene ID" value="MTR_7g010200"/>
</dbReference>
<keyword evidence="1" id="KW-1133">Transmembrane helix</keyword>
<feature type="transmembrane region" description="Helical" evidence="1">
    <location>
        <begin position="6"/>
        <end position="26"/>
    </location>
</feature>
<name>G7L0W3_MEDTR</name>
<dbReference type="InterPro" id="IPR009810">
    <property type="entry name" value="Nodulin_late_dom"/>
</dbReference>
<dbReference type="EMBL" id="CM001223">
    <property type="protein sequence ID" value="AES77403.1"/>
    <property type="molecule type" value="Genomic_DNA"/>
</dbReference>
<dbReference type="Proteomes" id="UP000002051">
    <property type="component" value="Unassembled WGS sequence"/>
</dbReference>
<evidence type="ECO:0000313" key="5">
    <source>
        <dbReference type="Proteomes" id="UP000002051"/>
    </source>
</evidence>
<feature type="domain" description="Late nodulin" evidence="2">
    <location>
        <begin position="1"/>
        <end position="25"/>
    </location>
</feature>
<dbReference type="PaxDb" id="3880-AES77403"/>
<dbReference type="AlphaFoldDB" id="G7L0W3"/>
<reference evidence="4" key="3">
    <citation type="submission" date="2015-04" db="UniProtKB">
        <authorList>
            <consortium name="EnsemblPlants"/>
        </authorList>
    </citation>
    <scope>IDENTIFICATION</scope>
    <source>
        <strain evidence="4">cv. Jemalong A17</strain>
    </source>
</reference>
<dbReference type="GO" id="GO:0046872">
    <property type="term" value="F:metal ion binding"/>
    <property type="evidence" value="ECO:0007669"/>
    <property type="project" value="InterPro"/>
</dbReference>
<sequence length="98" mass="11570">MAQIYMFVYVLIIFLSLFLVIINCRFELKTSSKEKKIEKSTKRQKKEITRLQLAMASSKGEQFQNATKITRHQLAMASRRRAYSPWRMEGLARRVRAV</sequence>
<keyword evidence="1" id="KW-0472">Membrane</keyword>
<reference evidence="3 5" key="2">
    <citation type="journal article" date="2014" name="BMC Genomics">
        <title>An improved genome release (version Mt4.0) for the model legume Medicago truncatula.</title>
        <authorList>
            <person name="Tang H."/>
            <person name="Krishnakumar V."/>
            <person name="Bidwell S."/>
            <person name="Rosen B."/>
            <person name="Chan A."/>
            <person name="Zhou S."/>
            <person name="Gentzbittel L."/>
            <person name="Childs K.L."/>
            <person name="Yandell M."/>
            <person name="Gundlach H."/>
            <person name="Mayer K.F."/>
            <person name="Schwartz D.C."/>
            <person name="Town C.D."/>
        </authorList>
    </citation>
    <scope>GENOME REANNOTATION</scope>
    <source>
        <strain evidence="4 5">cv. Jemalong A17</strain>
    </source>
</reference>
<keyword evidence="5" id="KW-1185">Reference proteome</keyword>
<gene>
    <name evidence="3" type="ordered locus">MTR_7g010200</name>
</gene>
<evidence type="ECO:0000259" key="2">
    <source>
        <dbReference type="Pfam" id="PF07127"/>
    </source>
</evidence>
<evidence type="ECO:0000313" key="4">
    <source>
        <dbReference type="EnsemblPlants" id="AES77403"/>
    </source>
</evidence>
<dbReference type="Pfam" id="PF07127">
    <property type="entry name" value="Nodulin_late"/>
    <property type="match status" value="1"/>
</dbReference>
<keyword evidence="1" id="KW-0812">Transmembrane</keyword>
<reference evidence="3 5" key="1">
    <citation type="journal article" date="2011" name="Nature">
        <title>The Medicago genome provides insight into the evolution of rhizobial symbioses.</title>
        <authorList>
            <person name="Young N.D."/>
            <person name="Debelle F."/>
            <person name="Oldroyd G.E."/>
            <person name="Geurts R."/>
            <person name="Cannon S.B."/>
            <person name="Udvardi M.K."/>
            <person name="Benedito V.A."/>
            <person name="Mayer K.F."/>
            <person name="Gouzy J."/>
            <person name="Schoof H."/>
            <person name="Van de Peer Y."/>
            <person name="Proost S."/>
            <person name="Cook D.R."/>
            <person name="Meyers B.C."/>
            <person name="Spannagl M."/>
            <person name="Cheung F."/>
            <person name="De Mita S."/>
            <person name="Krishnakumar V."/>
            <person name="Gundlach H."/>
            <person name="Zhou S."/>
            <person name="Mudge J."/>
            <person name="Bharti A.K."/>
            <person name="Murray J.D."/>
            <person name="Naoumkina M.A."/>
            <person name="Rosen B."/>
            <person name="Silverstein K.A."/>
            <person name="Tang H."/>
            <person name="Rombauts S."/>
            <person name="Zhao P.X."/>
            <person name="Zhou P."/>
            <person name="Barbe V."/>
            <person name="Bardou P."/>
            <person name="Bechner M."/>
            <person name="Bellec A."/>
            <person name="Berger A."/>
            <person name="Berges H."/>
            <person name="Bidwell S."/>
            <person name="Bisseling T."/>
            <person name="Choisne N."/>
            <person name="Couloux A."/>
            <person name="Denny R."/>
            <person name="Deshpande S."/>
            <person name="Dai X."/>
            <person name="Doyle J.J."/>
            <person name="Dudez A.M."/>
            <person name="Farmer A.D."/>
            <person name="Fouteau S."/>
            <person name="Franken C."/>
            <person name="Gibelin C."/>
            <person name="Gish J."/>
            <person name="Goldstein S."/>
            <person name="Gonzalez A.J."/>
            <person name="Green P.J."/>
            <person name="Hallab A."/>
            <person name="Hartog M."/>
            <person name="Hua A."/>
            <person name="Humphray S.J."/>
            <person name="Jeong D.H."/>
            <person name="Jing Y."/>
            <person name="Jocker A."/>
            <person name="Kenton S.M."/>
            <person name="Kim D.J."/>
            <person name="Klee K."/>
            <person name="Lai H."/>
            <person name="Lang C."/>
            <person name="Lin S."/>
            <person name="Macmil S.L."/>
            <person name="Magdelenat G."/>
            <person name="Matthews L."/>
            <person name="McCorrison J."/>
            <person name="Monaghan E.L."/>
            <person name="Mun J.H."/>
            <person name="Najar F.Z."/>
            <person name="Nicholson C."/>
            <person name="Noirot C."/>
            <person name="O'Bleness M."/>
            <person name="Paule C.R."/>
            <person name="Poulain J."/>
            <person name="Prion F."/>
            <person name="Qin B."/>
            <person name="Qu C."/>
            <person name="Retzel E.F."/>
            <person name="Riddle C."/>
            <person name="Sallet E."/>
            <person name="Samain S."/>
            <person name="Samson N."/>
            <person name="Sanders I."/>
            <person name="Saurat O."/>
            <person name="Scarpelli C."/>
            <person name="Schiex T."/>
            <person name="Segurens B."/>
            <person name="Severin A.J."/>
            <person name="Sherrier D.J."/>
            <person name="Shi R."/>
            <person name="Sims S."/>
            <person name="Singer S.R."/>
            <person name="Sinharoy S."/>
            <person name="Sterck L."/>
            <person name="Viollet A."/>
            <person name="Wang B.B."/>
            <person name="Wang K."/>
            <person name="Wang M."/>
            <person name="Wang X."/>
            <person name="Warfsmann J."/>
            <person name="Weissenbach J."/>
            <person name="White D.D."/>
            <person name="White J.D."/>
            <person name="Wiley G.B."/>
            <person name="Wincker P."/>
            <person name="Xing Y."/>
            <person name="Yang L."/>
            <person name="Yao Z."/>
            <person name="Ying F."/>
            <person name="Zhai J."/>
            <person name="Zhou L."/>
            <person name="Zuber A."/>
            <person name="Denarie J."/>
            <person name="Dixon R.A."/>
            <person name="May G.D."/>
            <person name="Schwartz D.C."/>
            <person name="Rogers J."/>
            <person name="Quetier F."/>
            <person name="Town C.D."/>
            <person name="Roe B.A."/>
        </authorList>
    </citation>
    <scope>NUCLEOTIDE SEQUENCE [LARGE SCALE GENOMIC DNA]</scope>
    <source>
        <strain evidence="3">A17</strain>
        <strain evidence="4 5">cv. Jemalong A17</strain>
    </source>
</reference>
<dbReference type="HOGENOM" id="CLU_2336872_0_0_1"/>
<evidence type="ECO:0000256" key="1">
    <source>
        <dbReference type="SAM" id="Phobius"/>
    </source>
</evidence>
<proteinExistence type="predicted"/>
<evidence type="ECO:0000313" key="3">
    <source>
        <dbReference type="EMBL" id="AES77403.1"/>
    </source>
</evidence>
<dbReference type="SMR" id="G7L0W3"/>
<protein>
    <submittedName>
        <fullName evidence="3">Nodule Cysteine-Rich (NCR) secreted peptide</fullName>
    </submittedName>
</protein>
<accession>G7L0W3</accession>
<organism evidence="3 5">
    <name type="scientific">Medicago truncatula</name>
    <name type="common">Barrel medic</name>
    <name type="synonym">Medicago tribuloides</name>
    <dbReference type="NCBI Taxonomy" id="3880"/>
    <lineage>
        <taxon>Eukaryota</taxon>
        <taxon>Viridiplantae</taxon>
        <taxon>Streptophyta</taxon>
        <taxon>Embryophyta</taxon>
        <taxon>Tracheophyta</taxon>
        <taxon>Spermatophyta</taxon>
        <taxon>Magnoliopsida</taxon>
        <taxon>eudicotyledons</taxon>
        <taxon>Gunneridae</taxon>
        <taxon>Pentapetalae</taxon>
        <taxon>rosids</taxon>
        <taxon>fabids</taxon>
        <taxon>Fabales</taxon>
        <taxon>Fabaceae</taxon>
        <taxon>Papilionoideae</taxon>
        <taxon>50 kb inversion clade</taxon>
        <taxon>NPAAA clade</taxon>
        <taxon>Hologalegina</taxon>
        <taxon>IRL clade</taxon>
        <taxon>Trifolieae</taxon>
        <taxon>Medicago</taxon>
    </lineage>
</organism>